<feature type="chain" id="PRO_5026293719" description="Tetratricopeptide repeat protein" evidence="1">
    <location>
        <begin position="29"/>
        <end position="430"/>
    </location>
</feature>
<protein>
    <recommendedName>
        <fullName evidence="4">Tetratricopeptide repeat protein</fullName>
    </recommendedName>
</protein>
<dbReference type="OrthoDB" id="7325958at2"/>
<comment type="caution">
    <text evidence="2">The sequence shown here is derived from an EMBL/GenBank/DDBJ whole genome shotgun (WGS) entry which is preliminary data.</text>
</comment>
<evidence type="ECO:0000313" key="3">
    <source>
        <dbReference type="Proteomes" id="UP000432727"/>
    </source>
</evidence>
<dbReference type="SUPFAM" id="SSF48452">
    <property type="entry name" value="TPR-like"/>
    <property type="match status" value="1"/>
</dbReference>
<evidence type="ECO:0008006" key="4">
    <source>
        <dbReference type="Google" id="ProtNLM"/>
    </source>
</evidence>
<feature type="signal peptide" evidence="1">
    <location>
        <begin position="1"/>
        <end position="28"/>
    </location>
</feature>
<keyword evidence="1" id="KW-0732">Signal</keyword>
<organism evidence="2 3">
    <name type="scientific">Qipengyuania aquimaris</name>
    <dbReference type="NCBI Taxonomy" id="255984"/>
    <lineage>
        <taxon>Bacteria</taxon>
        <taxon>Pseudomonadati</taxon>
        <taxon>Pseudomonadota</taxon>
        <taxon>Alphaproteobacteria</taxon>
        <taxon>Sphingomonadales</taxon>
        <taxon>Erythrobacteraceae</taxon>
        <taxon>Qipengyuania</taxon>
    </lineage>
</organism>
<dbReference type="RefSeq" id="WP_160594930.1">
    <property type="nucleotide sequence ID" value="NZ_WTYI01000001.1"/>
</dbReference>
<reference evidence="2 3" key="1">
    <citation type="submission" date="2019-12" db="EMBL/GenBank/DDBJ databases">
        <title>Genomic-based taxomic classification of the family Erythrobacteraceae.</title>
        <authorList>
            <person name="Xu L."/>
        </authorList>
    </citation>
    <scope>NUCLEOTIDE SEQUENCE [LARGE SCALE GENOMIC DNA]</scope>
    <source>
        <strain evidence="2 3">JCM 12189</strain>
    </source>
</reference>
<dbReference type="Proteomes" id="UP000432727">
    <property type="component" value="Unassembled WGS sequence"/>
</dbReference>
<evidence type="ECO:0000313" key="2">
    <source>
        <dbReference type="EMBL" id="MXO95694.1"/>
    </source>
</evidence>
<dbReference type="InterPro" id="IPR011990">
    <property type="entry name" value="TPR-like_helical_dom_sf"/>
</dbReference>
<sequence>MIFTRLSKASSTSSALALAMILGATGTAATVALEQPAFAQKKKKKDAKADAKNYSKEFIAVYQPVAEQVNGGSPDWNAISAQRAAVVAAVQTEDDRMVAGNLVYSIGNNLNDRSLQLEGVELMLASGKVAAESQGQYNLLAGQLAYNADDYPKARTYLMKAVELGATESQPEGLVAESYFSEENYKAGLDYLASAIAAREAAGEAVNEQWVRRGLQMSYNNQMKAELTDFAQLFIKHFPTQQNWGEVVAITAYGGGWQNPEILDLMRLARDADALRDERMYADYIDSADYRRLPGEVAAVINEGYTKGTLKRTDTYVSEIFGMATDRAKTDRADLSGILTGARGASDLRTVMTGADLALSYGDYAAAETLYTKALGLAGVNSDLARTRLGIAQLEQGKSAEAIESFNAVAGQRAAIAKLWAIYAEQQGGM</sequence>
<keyword evidence="3" id="KW-1185">Reference proteome</keyword>
<dbReference type="Gene3D" id="1.25.40.10">
    <property type="entry name" value="Tetratricopeptide repeat domain"/>
    <property type="match status" value="1"/>
</dbReference>
<dbReference type="AlphaFoldDB" id="A0A6I4TII5"/>
<evidence type="ECO:0000256" key="1">
    <source>
        <dbReference type="SAM" id="SignalP"/>
    </source>
</evidence>
<proteinExistence type="predicted"/>
<gene>
    <name evidence="2" type="ORF">GRI34_04570</name>
</gene>
<name>A0A6I4TII5_9SPHN</name>
<accession>A0A6I4TII5</accession>
<dbReference type="EMBL" id="WTYI01000001">
    <property type="protein sequence ID" value="MXO95694.1"/>
    <property type="molecule type" value="Genomic_DNA"/>
</dbReference>